<keyword evidence="5" id="KW-0560">Oxidoreductase</keyword>
<evidence type="ECO:0000256" key="6">
    <source>
        <dbReference type="ARBA" id="ARBA00048873"/>
    </source>
</evidence>
<evidence type="ECO:0000256" key="7">
    <source>
        <dbReference type="RuleBase" id="RU004474"/>
    </source>
</evidence>
<dbReference type="Proteomes" id="UP000616769">
    <property type="component" value="Unassembled WGS sequence"/>
</dbReference>
<dbReference type="GO" id="GO:0046654">
    <property type="term" value="P:tetrahydrofolate biosynthetic process"/>
    <property type="evidence" value="ECO:0007669"/>
    <property type="project" value="UniProtKB-UniPathway"/>
</dbReference>
<dbReference type="GO" id="GO:0046655">
    <property type="term" value="P:folic acid metabolic process"/>
    <property type="evidence" value="ECO:0007669"/>
    <property type="project" value="TreeGrafter"/>
</dbReference>
<gene>
    <name evidence="8" type="ORF">QR98_0012670</name>
</gene>
<dbReference type="CDD" id="cd00209">
    <property type="entry name" value="DHFR"/>
    <property type="match status" value="1"/>
</dbReference>
<keyword evidence="3" id="KW-0554">One-carbon metabolism</keyword>
<evidence type="ECO:0000256" key="5">
    <source>
        <dbReference type="ARBA" id="ARBA00023002"/>
    </source>
</evidence>
<dbReference type="InterPro" id="IPR017925">
    <property type="entry name" value="DHFR_CS"/>
</dbReference>
<evidence type="ECO:0000313" key="9">
    <source>
        <dbReference type="Proteomes" id="UP000616769"/>
    </source>
</evidence>
<dbReference type="PRINTS" id="PR00070">
    <property type="entry name" value="DHFR"/>
</dbReference>
<reference evidence="8 9" key="1">
    <citation type="journal article" date="2015" name="Parasit. Vectors">
        <title>Draft genome of the scabies mite.</title>
        <authorList>
            <person name="Rider S.D.Jr."/>
            <person name="Morgan M.S."/>
            <person name="Arlian L.G."/>
        </authorList>
    </citation>
    <scope>NUCLEOTIDE SEQUENCE [LARGE SCALE GENOMIC DNA]</scope>
    <source>
        <strain evidence="8">Arlian Lab</strain>
    </source>
</reference>
<dbReference type="AlphaFoldDB" id="A0A131ZVV1"/>
<evidence type="ECO:0000313" key="8">
    <source>
        <dbReference type="EMBL" id="KPM02843.1"/>
    </source>
</evidence>
<dbReference type="GO" id="GO:0005739">
    <property type="term" value="C:mitochondrion"/>
    <property type="evidence" value="ECO:0007669"/>
    <property type="project" value="TreeGrafter"/>
</dbReference>
<name>A0A131ZVV1_SARSC</name>
<comment type="caution">
    <text evidence="8">The sequence shown here is derived from an EMBL/GenBank/DDBJ whole genome shotgun (WGS) entry which is preliminary data.</text>
</comment>
<dbReference type="InterPro" id="IPR012259">
    <property type="entry name" value="DHFR"/>
</dbReference>
<evidence type="ECO:0000256" key="2">
    <source>
        <dbReference type="ARBA" id="ARBA00012856"/>
    </source>
</evidence>
<comment type="pathway">
    <text evidence="1">Cofactor biosynthesis; tetrahydrofolate biosynthesis; 5,6,7,8-tetrahydrofolate from 7,8-dihydrofolate: step 1/1.</text>
</comment>
<dbReference type="PROSITE" id="PS00075">
    <property type="entry name" value="DHFR_1"/>
    <property type="match status" value="1"/>
</dbReference>
<dbReference type="PROSITE" id="PS51330">
    <property type="entry name" value="DHFR_2"/>
    <property type="match status" value="1"/>
</dbReference>
<keyword evidence="4" id="KW-0521">NADP</keyword>
<dbReference type="UniPathway" id="UPA00077">
    <property type="reaction ID" value="UER00158"/>
</dbReference>
<protein>
    <recommendedName>
        <fullName evidence="2">dihydrofolate reductase</fullName>
        <ecNumber evidence="2">1.5.1.3</ecNumber>
    </recommendedName>
</protein>
<proteinExistence type="inferred from homology"/>
<dbReference type="SUPFAM" id="SSF53597">
    <property type="entry name" value="Dihydrofolate reductase-like"/>
    <property type="match status" value="1"/>
</dbReference>
<dbReference type="GO" id="GO:0050661">
    <property type="term" value="F:NADP binding"/>
    <property type="evidence" value="ECO:0007669"/>
    <property type="project" value="InterPro"/>
</dbReference>
<dbReference type="GO" id="GO:0006730">
    <property type="term" value="P:one-carbon metabolic process"/>
    <property type="evidence" value="ECO:0007669"/>
    <property type="project" value="UniProtKB-KW"/>
</dbReference>
<evidence type="ECO:0000256" key="3">
    <source>
        <dbReference type="ARBA" id="ARBA00022563"/>
    </source>
</evidence>
<evidence type="ECO:0000256" key="1">
    <source>
        <dbReference type="ARBA" id="ARBA00004903"/>
    </source>
</evidence>
<organism evidence="8 9">
    <name type="scientific">Sarcoptes scabiei</name>
    <name type="common">Itch mite</name>
    <name type="synonym">Acarus scabiei</name>
    <dbReference type="NCBI Taxonomy" id="52283"/>
    <lineage>
        <taxon>Eukaryota</taxon>
        <taxon>Metazoa</taxon>
        <taxon>Ecdysozoa</taxon>
        <taxon>Arthropoda</taxon>
        <taxon>Chelicerata</taxon>
        <taxon>Arachnida</taxon>
        <taxon>Acari</taxon>
        <taxon>Acariformes</taxon>
        <taxon>Sarcoptiformes</taxon>
        <taxon>Astigmata</taxon>
        <taxon>Psoroptidia</taxon>
        <taxon>Sarcoptoidea</taxon>
        <taxon>Sarcoptidae</taxon>
        <taxon>Sarcoptinae</taxon>
        <taxon>Sarcoptes</taxon>
    </lineage>
</organism>
<dbReference type="OrthoDB" id="4664297at2759"/>
<comment type="similarity">
    <text evidence="7">Belongs to the dihydrofolate reductase family.</text>
</comment>
<dbReference type="InterPro" id="IPR024072">
    <property type="entry name" value="DHFR-like_dom_sf"/>
</dbReference>
<evidence type="ECO:0000256" key="4">
    <source>
        <dbReference type="ARBA" id="ARBA00022857"/>
    </source>
</evidence>
<dbReference type="Pfam" id="PF00186">
    <property type="entry name" value="DHFR_1"/>
    <property type="match status" value="2"/>
</dbReference>
<dbReference type="VEuPathDB" id="VectorBase:SSCA004786"/>
<dbReference type="Gene3D" id="3.40.430.10">
    <property type="entry name" value="Dihydrofolate Reductase, subunit A"/>
    <property type="match status" value="1"/>
</dbReference>
<dbReference type="PANTHER" id="PTHR48069">
    <property type="entry name" value="DIHYDROFOLATE REDUCTASE"/>
    <property type="match status" value="1"/>
</dbReference>
<dbReference type="GO" id="GO:0004146">
    <property type="term" value="F:dihydrofolate reductase activity"/>
    <property type="evidence" value="ECO:0007669"/>
    <property type="project" value="UniProtKB-EC"/>
</dbReference>
<dbReference type="EC" id="1.5.1.3" evidence="2"/>
<dbReference type="GO" id="GO:0046452">
    <property type="term" value="P:dihydrofolate metabolic process"/>
    <property type="evidence" value="ECO:0007669"/>
    <property type="project" value="TreeGrafter"/>
</dbReference>
<comment type="catalytic activity">
    <reaction evidence="6">
        <text>(6S)-5,6,7,8-tetrahydrofolate + NADP(+) = 7,8-dihydrofolate + NADPH + H(+)</text>
        <dbReference type="Rhea" id="RHEA:15009"/>
        <dbReference type="ChEBI" id="CHEBI:15378"/>
        <dbReference type="ChEBI" id="CHEBI:57451"/>
        <dbReference type="ChEBI" id="CHEBI:57453"/>
        <dbReference type="ChEBI" id="CHEBI:57783"/>
        <dbReference type="ChEBI" id="CHEBI:58349"/>
        <dbReference type="EC" id="1.5.1.3"/>
    </reaction>
</comment>
<accession>A0A131ZVV1</accession>
<dbReference type="PANTHER" id="PTHR48069:SF3">
    <property type="entry name" value="DIHYDROFOLATE REDUCTASE"/>
    <property type="match status" value="1"/>
</dbReference>
<dbReference type="EMBL" id="JXLN01003093">
    <property type="protein sequence ID" value="KPM02843.1"/>
    <property type="molecule type" value="Genomic_DNA"/>
</dbReference>
<dbReference type="InterPro" id="IPR001796">
    <property type="entry name" value="DHFR_dom"/>
</dbReference>
<sequence>MSKKIALVAACCRSNGIGKDGDLPWRLKSEMEFFTRITSKILNPEIGCGGDEQLKRNAVIMGIKTYMSIPPKFRPLKDRINVVLSRKISEAPAGVSHLFRSMDEAIETLSKMREIDQLYVIGGSEVYAEAIKRSDCDLIFLTKIDADFDCDRFFPEIDRHVYEDITSDELSSKYKDLIKNQYQIPEGTQTEKGISFRYHLYKRK</sequence>